<dbReference type="EMBL" id="LCIJ01000025">
    <property type="protein sequence ID" value="KKT51816.1"/>
    <property type="molecule type" value="Genomic_DNA"/>
</dbReference>
<protein>
    <submittedName>
        <fullName evidence="1">Uncharacterized protein</fullName>
    </submittedName>
</protein>
<gene>
    <name evidence="1" type="ORF">VE96_C0025G0004</name>
</gene>
<sequence length="116" mass="13310">MQAVFNLSSKMLFIKLIPAPRLDFQRLSRLSRWIYTILDAPVYKILDEARMTMKGKHRQLARMTPDSSPWSPSVNEPIKLTLRSQLSEPRSSFVFRHPELAPALRSPQGEGWDSGS</sequence>
<proteinExistence type="predicted"/>
<dbReference type="AlphaFoldDB" id="A0A0G1HXF9"/>
<reference evidence="1 2" key="1">
    <citation type="journal article" date="2015" name="Nature">
        <title>rRNA introns, odd ribosomes, and small enigmatic genomes across a large radiation of phyla.</title>
        <authorList>
            <person name="Brown C.T."/>
            <person name="Hug L.A."/>
            <person name="Thomas B.C."/>
            <person name="Sharon I."/>
            <person name="Castelle C.J."/>
            <person name="Singh A."/>
            <person name="Wilkins M.J."/>
            <person name="Williams K.H."/>
            <person name="Banfield J.F."/>
        </authorList>
    </citation>
    <scope>NUCLEOTIDE SEQUENCE [LARGE SCALE GENOMIC DNA]</scope>
</reference>
<dbReference type="Proteomes" id="UP000034752">
    <property type="component" value="Unassembled WGS sequence"/>
</dbReference>
<evidence type="ECO:0000313" key="2">
    <source>
        <dbReference type="Proteomes" id="UP000034752"/>
    </source>
</evidence>
<name>A0A0G1HXF9_UNCK3</name>
<organism evidence="1 2">
    <name type="scientific">candidate division Kazan bacterium GW2011_GWA1_44_22</name>
    <dbReference type="NCBI Taxonomy" id="1620410"/>
    <lineage>
        <taxon>Bacteria</taxon>
        <taxon>Bacteria division Kazan-3B-28</taxon>
    </lineage>
</organism>
<comment type="caution">
    <text evidence="1">The sequence shown here is derived from an EMBL/GenBank/DDBJ whole genome shotgun (WGS) entry which is preliminary data.</text>
</comment>
<evidence type="ECO:0000313" key="1">
    <source>
        <dbReference type="EMBL" id="KKT51816.1"/>
    </source>
</evidence>
<accession>A0A0G1HXF9</accession>